<evidence type="ECO:0000313" key="3">
    <source>
        <dbReference type="Proteomes" id="UP000016934"/>
    </source>
</evidence>
<dbReference type="Proteomes" id="UP000016934">
    <property type="component" value="Unassembled WGS sequence"/>
</dbReference>
<sequence length="87" mass="9403">MVTVSDSGFDGFRNSTLTDFSFLGVNLYLNVVNSSCTHAVQMLPQFVKALAIFDSLYSAVISILILIAYLQILVASQQGPRAVLCKG</sequence>
<reference evidence="3" key="2">
    <citation type="journal article" date="2013" name="PLoS Genet.">
        <title>Comparative genome structure, secondary metabolite, and effector coding capacity across Cochliobolus pathogens.</title>
        <authorList>
            <person name="Condon B.J."/>
            <person name="Leng Y."/>
            <person name="Wu D."/>
            <person name="Bushley K.E."/>
            <person name="Ohm R.A."/>
            <person name="Otillar R."/>
            <person name="Martin J."/>
            <person name="Schackwitz W."/>
            <person name="Grimwood J."/>
            <person name="MohdZainudin N."/>
            <person name="Xue C."/>
            <person name="Wang R."/>
            <person name="Manning V.A."/>
            <person name="Dhillon B."/>
            <person name="Tu Z.J."/>
            <person name="Steffenson B.J."/>
            <person name="Salamov A."/>
            <person name="Sun H."/>
            <person name="Lowry S."/>
            <person name="LaButti K."/>
            <person name="Han J."/>
            <person name="Copeland A."/>
            <person name="Lindquist E."/>
            <person name="Barry K."/>
            <person name="Schmutz J."/>
            <person name="Baker S.E."/>
            <person name="Ciuffetti L.M."/>
            <person name="Grigoriev I.V."/>
            <person name="Zhong S."/>
            <person name="Turgeon B.G."/>
        </authorList>
    </citation>
    <scope>NUCLEOTIDE SEQUENCE [LARGE SCALE GENOMIC DNA]</scope>
    <source>
        <strain evidence="3">ND90Pr / ATCC 201652</strain>
    </source>
</reference>
<proteinExistence type="predicted"/>
<dbReference type="EMBL" id="KB445642">
    <property type="protein sequence ID" value="EMD65114.1"/>
    <property type="molecule type" value="Genomic_DNA"/>
</dbReference>
<keyword evidence="1" id="KW-0812">Transmembrane</keyword>
<keyword evidence="3" id="KW-1185">Reference proteome</keyword>
<name>M2REE0_COCSN</name>
<dbReference type="HOGENOM" id="CLU_2483197_0_0_1"/>
<evidence type="ECO:0000256" key="1">
    <source>
        <dbReference type="SAM" id="Phobius"/>
    </source>
</evidence>
<feature type="transmembrane region" description="Helical" evidence="1">
    <location>
        <begin position="56"/>
        <end position="76"/>
    </location>
</feature>
<dbReference type="RefSeq" id="XP_007699606.1">
    <property type="nucleotide sequence ID" value="XM_007701416.1"/>
</dbReference>
<dbReference type="AlphaFoldDB" id="M2REE0"/>
<reference evidence="2 3" key="1">
    <citation type="journal article" date="2012" name="PLoS Pathog.">
        <title>Diverse lifestyles and strategies of plant pathogenesis encoded in the genomes of eighteen Dothideomycetes fungi.</title>
        <authorList>
            <person name="Ohm R.A."/>
            <person name="Feau N."/>
            <person name="Henrissat B."/>
            <person name="Schoch C.L."/>
            <person name="Horwitz B.A."/>
            <person name="Barry K.W."/>
            <person name="Condon B.J."/>
            <person name="Copeland A.C."/>
            <person name="Dhillon B."/>
            <person name="Glaser F."/>
            <person name="Hesse C.N."/>
            <person name="Kosti I."/>
            <person name="LaButti K."/>
            <person name="Lindquist E.A."/>
            <person name="Lucas S."/>
            <person name="Salamov A.A."/>
            <person name="Bradshaw R.E."/>
            <person name="Ciuffetti L."/>
            <person name="Hamelin R.C."/>
            <person name="Kema G.H.J."/>
            <person name="Lawrence C."/>
            <person name="Scott J.A."/>
            <person name="Spatafora J.W."/>
            <person name="Turgeon B.G."/>
            <person name="de Wit P.J.G.M."/>
            <person name="Zhong S."/>
            <person name="Goodwin S.B."/>
            <person name="Grigoriev I.V."/>
        </authorList>
    </citation>
    <scope>NUCLEOTIDE SEQUENCE [LARGE SCALE GENOMIC DNA]</scope>
    <source>
        <strain evidence="3">ND90Pr / ATCC 201652</strain>
    </source>
</reference>
<gene>
    <name evidence="2" type="ORF">COCSADRAFT_318247</name>
</gene>
<dbReference type="OrthoDB" id="3685552at2759"/>
<organism evidence="2 3">
    <name type="scientific">Cochliobolus sativus (strain ND90Pr / ATCC 201652)</name>
    <name type="common">Common root rot and spot blotch fungus</name>
    <name type="synonym">Bipolaris sorokiniana</name>
    <dbReference type="NCBI Taxonomy" id="665912"/>
    <lineage>
        <taxon>Eukaryota</taxon>
        <taxon>Fungi</taxon>
        <taxon>Dikarya</taxon>
        <taxon>Ascomycota</taxon>
        <taxon>Pezizomycotina</taxon>
        <taxon>Dothideomycetes</taxon>
        <taxon>Pleosporomycetidae</taxon>
        <taxon>Pleosporales</taxon>
        <taxon>Pleosporineae</taxon>
        <taxon>Pleosporaceae</taxon>
        <taxon>Bipolaris</taxon>
    </lineage>
</organism>
<protein>
    <submittedName>
        <fullName evidence="2">Uncharacterized protein</fullName>
    </submittedName>
</protein>
<accession>M2REE0</accession>
<keyword evidence="1" id="KW-0472">Membrane</keyword>
<dbReference type="GeneID" id="19136538"/>
<dbReference type="KEGG" id="bsc:COCSADRAFT_318247"/>
<keyword evidence="1" id="KW-1133">Transmembrane helix</keyword>
<evidence type="ECO:0000313" key="2">
    <source>
        <dbReference type="EMBL" id="EMD65114.1"/>
    </source>
</evidence>